<dbReference type="EnsemblPlants" id="Pp3c15_5290V3.1">
    <property type="protein sequence ID" value="PAC:32926802.CDS.1"/>
    <property type="gene ID" value="Pp3c15_5290"/>
</dbReference>
<reference evidence="2 4" key="1">
    <citation type="journal article" date="2008" name="Science">
        <title>The Physcomitrella genome reveals evolutionary insights into the conquest of land by plants.</title>
        <authorList>
            <person name="Rensing S."/>
            <person name="Lang D."/>
            <person name="Zimmer A."/>
            <person name="Terry A."/>
            <person name="Salamov A."/>
            <person name="Shapiro H."/>
            <person name="Nishiyama T."/>
            <person name="Perroud P.-F."/>
            <person name="Lindquist E."/>
            <person name="Kamisugi Y."/>
            <person name="Tanahashi T."/>
            <person name="Sakakibara K."/>
            <person name="Fujita T."/>
            <person name="Oishi K."/>
            <person name="Shin-I T."/>
            <person name="Kuroki Y."/>
            <person name="Toyoda A."/>
            <person name="Suzuki Y."/>
            <person name="Hashimoto A."/>
            <person name="Yamaguchi K."/>
            <person name="Sugano A."/>
            <person name="Kohara Y."/>
            <person name="Fujiyama A."/>
            <person name="Anterola A."/>
            <person name="Aoki S."/>
            <person name="Ashton N."/>
            <person name="Barbazuk W.B."/>
            <person name="Barker E."/>
            <person name="Bennetzen J."/>
            <person name="Bezanilla M."/>
            <person name="Blankenship R."/>
            <person name="Cho S.H."/>
            <person name="Dutcher S."/>
            <person name="Estelle M."/>
            <person name="Fawcett J.A."/>
            <person name="Gundlach H."/>
            <person name="Hanada K."/>
            <person name="Heyl A."/>
            <person name="Hicks K.A."/>
            <person name="Hugh J."/>
            <person name="Lohr M."/>
            <person name="Mayer K."/>
            <person name="Melkozernov A."/>
            <person name="Murata T."/>
            <person name="Nelson D."/>
            <person name="Pils B."/>
            <person name="Prigge M."/>
            <person name="Reiss B."/>
            <person name="Renner T."/>
            <person name="Rombauts S."/>
            <person name="Rushton P."/>
            <person name="Sanderfoot A."/>
            <person name="Schween G."/>
            <person name="Shiu S.-H."/>
            <person name="Stueber K."/>
            <person name="Theodoulou F.L."/>
            <person name="Tu H."/>
            <person name="Van de Peer Y."/>
            <person name="Verrier P.J."/>
            <person name="Waters E."/>
            <person name="Wood A."/>
            <person name="Yang L."/>
            <person name="Cove D."/>
            <person name="Cuming A."/>
            <person name="Hasebe M."/>
            <person name="Lucas S."/>
            <person name="Mishler D.B."/>
            <person name="Reski R."/>
            <person name="Grigoriev I."/>
            <person name="Quatrano R.S."/>
            <person name="Boore J.L."/>
        </authorList>
    </citation>
    <scope>NUCLEOTIDE SEQUENCE [LARGE SCALE GENOMIC DNA]</scope>
    <source>
        <strain evidence="3 4">cv. Gransden 2004</strain>
    </source>
</reference>
<protein>
    <submittedName>
        <fullName evidence="2 3">Uncharacterized protein</fullName>
    </submittedName>
</protein>
<sequence>MSTLDSNTWKISYNNANHCGMMELANTPTRPPWRPAASSITAAKENNVPVPQRNDLGSKPKSEDLAIPPQYMSVTDLLAAMPTRQRLPKAQTSLNSYALHVDPRHATSLKSLCAAGQDTVRQGLEPADLNKCAGEGSIREYFNRRDC</sequence>
<dbReference type="PaxDb" id="3218-PP1S83_190V6.1"/>
<dbReference type="Proteomes" id="UP000006727">
    <property type="component" value="Chromosome 15"/>
</dbReference>
<dbReference type="EnsemblPlants" id="Pp3c15_5290V3.2">
    <property type="protein sequence ID" value="PAC:32926803.CDS.1"/>
    <property type="gene ID" value="Pp3c15_5290"/>
</dbReference>
<feature type="region of interest" description="Disordered" evidence="1">
    <location>
        <begin position="42"/>
        <end position="67"/>
    </location>
</feature>
<name>A0A2K1JC17_PHYPA</name>
<accession>A0A2K1JC17</accession>
<proteinExistence type="predicted"/>
<evidence type="ECO:0000256" key="1">
    <source>
        <dbReference type="SAM" id="MobiDB-lite"/>
    </source>
</evidence>
<organism evidence="2">
    <name type="scientific">Physcomitrium patens</name>
    <name type="common">Spreading-leaved earth moss</name>
    <name type="synonym">Physcomitrella patens</name>
    <dbReference type="NCBI Taxonomy" id="3218"/>
    <lineage>
        <taxon>Eukaryota</taxon>
        <taxon>Viridiplantae</taxon>
        <taxon>Streptophyta</taxon>
        <taxon>Embryophyta</taxon>
        <taxon>Bryophyta</taxon>
        <taxon>Bryophytina</taxon>
        <taxon>Bryopsida</taxon>
        <taxon>Funariidae</taxon>
        <taxon>Funariales</taxon>
        <taxon>Funariaceae</taxon>
        <taxon>Physcomitrium</taxon>
    </lineage>
</organism>
<dbReference type="AlphaFoldDB" id="A0A2K1JC17"/>
<evidence type="ECO:0000313" key="2">
    <source>
        <dbReference type="EMBL" id="PNR39075.1"/>
    </source>
</evidence>
<reference evidence="3" key="3">
    <citation type="submission" date="2020-12" db="UniProtKB">
        <authorList>
            <consortium name="EnsemblPlants"/>
        </authorList>
    </citation>
    <scope>IDENTIFICATION</scope>
</reference>
<gene>
    <name evidence="2" type="ORF">PHYPA_019353</name>
</gene>
<keyword evidence="4" id="KW-1185">Reference proteome</keyword>
<evidence type="ECO:0000313" key="3">
    <source>
        <dbReference type="EnsemblPlants" id="PAC:32926802.CDS.1"/>
    </source>
</evidence>
<dbReference type="Gramene" id="Pp3c15_5290V3.2">
    <property type="protein sequence ID" value="PAC:32926803.CDS.1"/>
    <property type="gene ID" value="Pp3c15_5290"/>
</dbReference>
<dbReference type="Gramene" id="Pp3c15_5290V3.1">
    <property type="protein sequence ID" value="PAC:32926802.CDS.1"/>
    <property type="gene ID" value="Pp3c15_5290"/>
</dbReference>
<evidence type="ECO:0000313" key="4">
    <source>
        <dbReference type="Proteomes" id="UP000006727"/>
    </source>
</evidence>
<dbReference type="EMBL" id="ABEU02000015">
    <property type="protein sequence ID" value="PNR39075.1"/>
    <property type="molecule type" value="Genomic_DNA"/>
</dbReference>
<dbReference type="InParanoid" id="A0A2K1JC17"/>
<reference evidence="2 4" key="2">
    <citation type="journal article" date="2018" name="Plant J.">
        <title>The Physcomitrella patens chromosome-scale assembly reveals moss genome structure and evolution.</title>
        <authorList>
            <person name="Lang D."/>
            <person name="Ullrich K.K."/>
            <person name="Murat F."/>
            <person name="Fuchs J."/>
            <person name="Jenkins J."/>
            <person name="Haas F.B."/>
            <person name="Piednoel M."/>
            <person name="Gundlach H."/>
            <person name="Van Bel M."/>
            <person name="Meyberg R."/>
            <person name="Vives C."/>
            <person name="Morata J."/>
            <person name="Symeonidi A."/>
            <person name="Hiss M."/>
            <person name="Muchero W."/>
            <person name="Kamisugi Y."/>
            <person name="Saleh O."/>
            <person name="Blanc G."/>
            <person name="Decker E.L."/>
            <person name="van Gessel N."/>
            <person name="Grimwood J."/>
            <person name="Hayes R.D."/>
            <person name="Graham S.W."/>
            <person name="Gunter L.E."/>
            <person name="McDaniel S.F."/>
            <person name="Hoernstein S.N.W."/>
            <person name="Larsson A."/>
            <person name="Li F.W."/>
            <person name="Perroud P.F."/>
            <person name="Phillips J."/>
            <person name="Ranjan P."/>
            <person name="Rokshar D.S."/>
            <person name="Rothfels C.J."/>
            <person name="Schneider L."/>
            <person name="Shu S."/>
            <person name="Stevenson D.W."/>
            <person name="Thummler F."/>
            <person name="Tillich M."/>
            <person name="Villarreal Aguilar J.C."/>
            <person name="Widiez T."/>
            <person name="Wong G.K."/>
            <person name="Wymore A."/>
            <person name="Zhang Y."/>
            <person name="Zimmer A.D."/>
            <person name="Quatrano R.S."/>
            <person name="Mayer K.F.X."/>
            <person name="Goodstein D."/>
            <person name="Casacuberta J.M."/>
            <person name="Vandepoele K."/>
            <person name="Reski R."/>
            <person name="Cuming A.C."/>
            <person name="Tuskan G.A."/>
            <person name="Maumus F."/>
            <person name="Salse J."/>
            <person name="Schmutz J."/>
            <person name="Rensing S.A."/>
        </authorList>
    </citation>
    <scope>NUCLEOTIDE SEQUENCE [LARGE SCALE GENOMIC DNA]</scope>
    <source>
        <strain evidence="3 4">cv. Gransden 2004</strain>
    </source>
</reference>